<accession>A0ABD2C2A7</accession>
<sequence length="64" mass="7357">MTWNSKNYSSPHRLIRLADIFEHCFNVVIGQQLLGTTTQLCISSYEILSIHICRSNGTRFISNK</sequence>
<protein>
    <submittedName>
        <fullName evidence="1">Odorant receptor 13a-like</fullName>
    </submittedName>
</protein>
<reference evidence="1 2" key="1">
    <citation type="journal article" date="2024" name="Ann. Entomol. Soc. Am.">
        <title>Genomic analyses of the southern and eastern yellowjacket wasps (Hymenoptera: Vespidae) reveal evolutionary signatures of social life.</title>
        <authorList>
            <person name="Catto M.A."/>
            <person name="Caine P.B."/>
            <person name="Orr S.E."/>
            <person name="Hunt B.G."/>
            <person name="Goodisman M.A.D."/>
        </authorList>
    </citation>
    <scope>NUCLEOTIDE SEQUENCE [LARGE SCALE GENOMIC DNA]</scope>
    <source>
        <strain evidence="1">233</strain>
        <tissue evidence="1">Head and thorax</tissue>
    </source>
</reference>
<name>A0ABD2C2A7_VESSQ</name>
<gene>
    <name evidence="1" type="ORF">V1478_001246</name>
</gene>
<dbReference type="AlphaFoldDB" id="A0ABD2C2A7"/>
<dbReference type="EMBL" id="JAUDFV010000021">
    <property type="protein sequence ID" value="KAL2739129.1"/>
    <property type="molecule type" value="Genomic_DNA"/>
</dbReference>
<comment type="caution">
    <text evidence="1">The sequence shown here is derived from an EMBL/GenBank/DDBJ whole genome shotgun (WGS) entry which is preliminary data.</text>
</comment>
<proteinExistence type="predicted"/>
<evidence type="ECO:0000313" key="2">
    <source>
        <dbReference type="Proteomes" id="UP001607302"/>
    </source>
</evidence>
<evidence type="ECO:0000313" key="1">
    <source>
        <dbReference type="EMBL" id="KAL2739129.1"/>
    </source>
</evidence>
<organism evidence="1 2">
    <name type="scientific">Vespula squamosa</name>
    <name type="common">Southern yellow jacket</name>
    <name type="synonym">Wasp</name>
    <dbReference type="NCBI Taxonomy" id="30214"/>
    <lineage>
        <taxon>Eukaryota</taxon>
        <taxon>Metazoa</taxon>
        <taxon>Ecdysozoa</taxon>
        <taxon>Arthropoda</taxon>
        <taxon>Hexapoda</taxon>
        <taxon>Insecta</taxon>
        <taxon>Pterygota</taxon>
        <taxon>Neoptera</taxon>
        <taxon>Endopterygota</taxon>
        <taxon>Hymenoptera</taxon>
        <taxon>Apocrita</taxon>
        <taxon>Aculeata</taxon>
        <taxon>Vespoidea</taxon>
        <taxon>Vespidae</taxon>
        <taxon>Vespinae</taxon>
        <taxon>Vespula</taxon>
    </lineage>
</organism>
<dbReference type="Proteomes" id="UP001607302">
    <property type="component" value="Unassembled WGS sequence"/>
</dbReference>
<keyword evidence="2" id="KW-1185">Reference proteome</keyword>